<sequence>MVGIPAGGKMDEPVSVCVNGYALRWLRTAQILYAIGKIAASGRGTTRIATRAIPQHTLALHRRSDRIATLPLAGGRIIWRREQLAADDIDCRALSSRQERGESYV</sequence>
<organism evidence="1 2">
    <name type="scientific">Chloroflexus islandicus</name>
    <dbReference type="NCBI Taxonomy" id="1707952"/>
    <lineage>
        <taxon>Bacteria</taxon>
        <taxon>Bacillati</taxon>
        <taxon>Chloroflexota</taxon>
        <taxon>Chloroflexia</taxon>
        <taxon>Chloroflexales</taxon>
        <taxon>Chloroflexineae</taxon>
        <taxon>Chloroflexaceae</taxon>
        <taxon>Chloroflexus</taxon>
    </lineage>
</organism>
<comment type="caution">
    <text evidence="1">The sequence shown here is derived from an EMBL/GenBank/DDBJ whole genome shotgun (WGS) entry which is preliminary data.</text>
</comment>
<dbReference type="AlphaFoldDB" id="A0A178LUF2"/>
<evidence type="ECO:0000313" key="1">
    <source>
        <dbReference type="EMBL" id="OAN37078.1"/>
    </source>
</evidence>
<protein>
    <submittedName>
        <fullName evidence="1">Uncharacterized protein</fullName>
    </submittedName>
</protein>
<dbReference type="Proteomes" id="UP000078287">
    <property type="component" value="Unassembled WGS sequence"/>
</dbReference>
<name>A0A178LUF2_9CHLR</name>
<keyword evidence="2" id="KW-1185">Reference proteome</keyword>
<gene>
    <name evidence="1" type="ORF">A6A03_05390</name>
</gene>
<reference evidence="1 2" key="1">
    <citation type="submission" date="2016-04" db="EMBL/GenBank/DDBJ databases">
        <title>Chloroflexus islandicus sp. nov., a thermophilic filamentous anoxygenic phototrophic bacterium from geyser Strokkur (Iceland).</title>
        <authorList>
            <person name="Gaisin V.A."/>
            <person name="Kalashnikov A.M."/>
            <person name="Sukhacheva M.V."/>
            <person name="Grouzdev D.S."/>
            <person name="Ivanov T.M."/>
            <person name="Kuznetsov B."/>
            <person name="Gorlenko V.M."/>
        </authorList>
    </citation>
    <scope>NUCLEOTIDE SEQUENCE [LARGE SCALE GENOMIC DNA]</scope>
    <source>
        <strain evidence="2">isl-2</strain>
    </source>
</reference>
<evidence type="ECO:0000313" key="2">
    <source>
        <dbReference type="Proteomes" id="UP000078287"/>
    </source>
</evidence>
<proteinExistence type="predicted"/>
<accession>A0A178LUF2</accession>
<dbReference type="EMBL" id="LWQS01000114">
    <property type="protein sequence ID" value="OAN37078.1"/>
    <property type="molecule type" value="Genomic_DNA"/>
</dbReference>